<dbReference type="CDD" id="cd03452">
    <property type="entry name" value="MaoC_C"/>
    <property type="match status" value="1"/>
</dbReference>
<feature type="domain" description="MaoC-like" evidence="2">
    <location>
        <begin position="126"/>
        <end position="240"/>
    </location>
</feature>
<evidence type="ECO:0000256" key="1">
    <source>
        <dbReference type="SAM" id="MobiDB-lite"/>
    </source>
</evidence>
<sequence length="271" mass="29417">MLCNWACAGGGSLAGTLVTADPQIARQFIADAARTHGRIQILNEESAKESTGHGSPLPQLVHGGPGRAGGGEELGGLRAVKHYMQRTAVQGSPTMLAAISKQWVRGAKVEEDRIHPFRKYFEELQPGDSLLTPRRTMTEADIVNFACLSGDHFYAHMDKIAAAESIFGERVVHGYFVLSAAAGLFVDAGVGPVIANYGLESLRFIEPVKPGDTIQVRLTCKRKTLKKQRSAEEKPTGVVEWAVEVFNQHQTPVALYSILTLVARQHGDFVD</sequence>
<dbReference type="InterPro" id="IPR002539">
    <property type="entry name" value="MaoC-like_dom"/>
</dbReference>
<evidence type="ECO:0000313" key="3">
    <source>
        <dbReference type="EMBL" id="STI76139.1"/>
    </source>
</evidence>
<protein>
    <submittedName>
        <fullName evidence="3">Bifunctional aldehyde dehydrogenase/enoyl-CoA hydratase</fullName>
        <ecNumber evidence="3">4.2.1.17</ecNumber>
    </submittedName>
</protein>
<dbReference type="EMBL" id="UGCO01000001">
    <property type="protein sequence ID" value="STI76139.1"/>
    <property type="molecule type" value="Genomic_DNA"/>
</dbReference>
<gene>
    <name evidence="3" type="primary">maoC_2</name>
    <name evidence="3" type="ORF">NCTC8985_01386</name>
</gene>
<dbReference type="GO" id="GO:0004300">
    <property type="term" value="F:enoyl-CoA hydratase activity"/>
    <property type="evidence" value="ECO:0007669"/>
    <property type="project" value="UniProtKB-EC"/>
</dbReference>
<dbReference type="PANTHER" id="PTHR43111">
    <property type="entry name" value="ALDEHYDE DEHYDROGENASE B-RELATED"/>
    <property type="match status" value="1"/>
</dbReference>
<dbReference type="InterPro" id="IPR029069">
    <property type="entry name" value="HotDog_dom_sf"/>
</dbReference>
<keyword evidence="3" id="KW-0456">Lyase</keyword>
<evidence type="ECO:0000313" key="4">
    <source>
        <dbReference type="Proteomes" id="UP000254405"/>
    </source>
</evidence>
<dbReference type="GO" id="GO:0016491">
    <property type="term" value="F:oxidoreductase activity"/>
    <property type="evidence" value="ECO:0007669"/>
    <property type="project" value="InterPro"/>
</dbReference>
<dbReference type="InterPro" id="IPR016161">
    <property type="entry name" value="Ald_DH/histidinol_DH"/>
</dbReference>
<dbReference type="EC" id="4.2.1.17" evidence="3"/>
<dbReference type="SUPFAM" id="SSF53720">
    <property type="entry name" value="ALDH-like"/>
    <property type="match status" value="1"/>
</dbReference>
<dbReference type="SUPFAM" id="SSF54637">
    <property type="entry name" value="Thioesterase/thiol ester dehydrase-isomerase"/>
    <property type="match status" value="1"/>
</dbReference>
<dbReference type="Pfam" id="PF01575">
    <property type="entry name" value="MaoC_dehydratas"/>
    <property type="match status" value="1"/>
</dbReference>
<dbReference type="Gene3D" id="3.10.129.10">
    <property type="entry name" value="Hotdog Thioesterase"/>
    <property type="match status" value="1"/>
</dbReference>
<dbReference type="Proteomes" id="UP000254405">
    <property type="component" value="Unassembled WGS sequence"/>
</dbReference>
<reference evidence="3 4" key="1">
    <citation type="submission" date="2018-06" db="EMBL/GenBank/DDBJ databases">
        <authorList>
            <consortium name="Pathogen Informatics"/>
            <person name="Doyle S."/>
        </authorList>
    </citation>
    <scope>NUCLEOTIDE SEQUENCE [LARGE SCALE GENOMIC DNA]</scope>
    <source>
        <strain evidence="3 4">NCTC8985</strain>
    </source>
</reference>
<proteinExistence type="predicted"/>
<accession>A0A376TI17</accession>
<dbReference type="PANTHER" id="PTHR43111:SF1">
    <property type="entry name" value="ALDEHYDE DEHYDROGENASE B-RELATED"/>
    <property type="match status" value="1"/>
</dbReference>
<feature type="region of interest" description="Disordered" evidence="1">
    <location>
        <begin position="46"/>
        <end position="68"/>
    </location>
</feature>
<dbReference type="FunFam" id="3.10.129.10:FF:000043">
    <property type="entry name" value="Bifunctional aldehyde dehydrogenase/enoyl-CoA hydratase"/>
    <property type="match status" value="1"/>
</dbReference>
<dbReference type="AlphaFoldDB" id="A0A376TI17"/>
<evidence type="ECO:0000259" key="2">
    <source>
        <dbReference type="Pfam" id="PF01575"/>
    </source>
</evidence>
<name>A0A376TI17_ECOLX</name>
<organism evidence="3 4">
    <name type="scientific">Escherichia coli</name>
    <dbReference type="NCBI Taxonomy" id="562"/>
    <lineage>
        <taxon>Bacteria</taxon>
        <taxon>Pseudomonadati</taxon>
        <taxon>Pseudomonadota</taxon>
        <taxon>Gammaproteobacteria</taxon>
        <taxon>Enterobacterales</taxon>
        <taxon>Enterobacteriaceae</taxon>
        <taxon>Escherichia</taxon>
    </lineage>
</organism>